<feature type="chain" id="PRO_5039255370" evidence="5">
    <location>
        <begin position="25"/>
        <end position="289"/>
    </location>
</feature>
<dbReference type="GO" id="GO:0030288">
    <property type="term" value="C:outer membrane-bounded periplasmic space"/>
    <property type="evidence" value="ECO:0007669"/>
    <property type="project" value="TreeGrafter"/>
</dbReference>
<dbReference type="Proteomes" id="UP000543556">
    <property type="component" value="Unassembled WGS sequence"/>
</dbReference>
<evidence type="ECO:0000256" key="1">
    <source>
        <dbReference type="ARBA" id="ARBA00010333"/>
    </source>
</evidence>
<comment type="similarity">
    <text evidence="1 4">Belongs to the bacterial solute-binding protein 3 family.</text>
</comment>
<dbReference type="SUPFAM" id="SSF53850">
    <property type="entry name" value="Periplasmic binding protein-like II"/>
    <property type="match status" value="1"/>
</dbReference>
<dbReference type="GO" id="GO:0005576">
    <property type="term" value="C:extracellular region"/>
    <property type="evidence" value="ECO:0007669"/>
    <property type="project" value="TreeGrafter"/>
</dbReference>
<keyword evidence="3 5" id="KW-0732">Signal</keyword>
<dbReference type="CDD" id="cd13690">
    <property type="entry name" value="PBP2_GluB"/>
    <property type="match status" value="1"/>
</dbReference>
<proteinExistence type="inferred from homology"/>
<dbReference type="GO" id="GO:0006865">
    <property type="term" value="P:amino acid transport"/>
    <property type="evidence" value="ECO:0007669"/>
    <property type="project" value="TreeGrafter"/>
</dbReference>
<name>A0A7Y7IK32_9MICC</name>
<evidence type="ECO:0000313" key="7">
    <source>
        <dbReference type="EMBL" id="NVM96904.1"/>
    </source>
</evidence>
<evidence type="ECO:0000256" key="5">
    <source>
        <dbReference type="SAM" id="SignalP"/>
    </source>
</evidence>
<keyword evidence="8" id="KW-1185">Reference proteome</keyword>
<keyword evidence="2" id="KW-0813">Transport</keyword>
<dbReference type="Pfam" id="PF00497">
    <property type="entry name" value="SBP_bac_3"/>
    <property type="match status" value="1"/>
</dbReference>
<dbReference type="PROSITE" id="PS51257">
    <property type="entry name" value="PROKAR_LIPOPROTEIN"/>
    <property type="match status" value="1"/>
</dbReference>
<dbReference type="PANTHER" id="PTHR30085">
    <property type="entry name" value="AMINO ACID ABC TRANSPORTER PERMEASE"/>
    <property type="match status" value="1"/>
</dbReference>
<accession>A0A7Y7IK32</accession>
<dbReference type="AlphaFoldDB" id="A0A7Y7IK32"/>
<dbReference type="Gene3D" id="3.40.190.10">
    <property type="entry name" value="Periplasmic binding protein-like II"/>
    <property type="match status" value="2"/>
</dbReference>
<gene>
    <name evidence="7" type="ORF">G6034_18720</name>
</gene>
<reference evidence="7 8" key="1">
    <citation type="submission" date="2020-02" db="EMBL/GenBank/DDBJ databases">
        <title>Genome sequence of strain AETb3-4.</title>
        <authorList>
            <person name="Gao J."/>
            <person name="Zhang X."/>
        </authorList>
    </citation>
    <scope>NUCLEOTIDE SEQUENCE [LARGE SCALE GENOMIC DNA]</scope>
    <source>
        <strain evidence="7 8">AETb3-4</strain>
    </source>
</reference>
<evidence type="ECO:0000313" key="8">
    <source>
        <dbReference type="Proteomes" id="UP000543556"/>
    </source>
</evidence>
<dbReference type="RefSeq" id="WP_176636607.1">
    <property type="nucleotide sequence ID" value="NZ_JAAMFM010000044.1"/>
</dbReference>
<evidence type="ECO:0000256" key="3">
    <source>
        <dbReference type="ARBA" id="ARBA00022729"/>
    </source>
</evidence>
<dbReference type="SMART" id="SM00062">
    <property type="entry name" value="PBPb"/>
    <property type="match status" value="1"/>
</dbReference>
<dbReference type="PROSITE" id="PS01039">
    <property type="entry name" value="SBP_BACTERIAL_3"/>
    <property type="match status" value="1"/>
</dbReference>
<evidence type="ECO:0000259" key="6">
    <source>
        <dbReference type="SMART" id="SM00062"/>
    </source>
</evidence>
<dbReference type="InterPro" id="IPR018313">
    <property type="entry name" value="SBP_3_CS"/>
</dbReference>
<organism evidence="7 8">
    <name type="scientific">Arthrobacter wenxiniae</name>
    <dbReference type="NCBI Taxonomy" id="2713570"/>
    <lineage>
        <taxon>Bacteria</taxon>
        <taxon>Bacillati</taxon>
        <taxon>Actinomycetota</taxon>
        <taxon>Actinomycetes</taxon>
        <taxon>Micrococcales</taxon>
        <taxon>Micrococcaceae</taxon>
        <taxon>Arthrobacter</taxon>
    </lineage>
</organism>
<sequence length="289" mass="30621">MKRAHLFPALAIMGALVLGTTACGGSGTAATSHPTETFPAGSTMAKIQQRGKVIVGVKFDQPLFGVKNPVTGKMEGLDIEMAKILAKDLTGDENNVDYIEAVTKNREAFLEQNKVDVVIASYAVTDQRKKAVSFAGPYLESNVALMVRKDDQSINKPADLAGKSVCSTTGARASQLIGTAAPSAKLVLFSTYSECAQALKDKRVDAVTTTEAILLGIETQNPGTFRIASGHLADSEEFAIGSAKGDTAFHAYLDEVLKKAMADGEWQKAYDVTIGKVKPGKVTPPKIVL</sequence>
<evidence type="ECO:0000256" key="4">
    <source>
        <dbReference type="RuleBase" id="RU003744"/>
    </source>
</evidence>
<dbReference type="InterPro" id="IPR001638">
    <property type="entry name" value="Solute-binding_3/MltF_N"/>
</dbReference>
<comment type="caution">
    <text evidence="7">The sequence shown here is derived from an EMBL/GenBank/DDBJ whole genome shotgun (WGS) entry which is preliminary data.</text>
</comment>
<protein>
    <submittedName>
        <fullName evidence="7">Glutamate ABC transporter substrate-binding protein</fullName>
    </submittedName>
</protein>
<dbReference type="EMBL" id="JAAMFM010000044">
    <property type="protein sequence ID" value="NVM96904.1"/>
    <property type="molecule type" value="Genomic_DNA"/>
</dbReference>
<feature type="signal peptide" evidence="5">
    <location>
        <begin position="1"/>
        <end position="24"/>
    </location>
</feature>
<evidence type="ECO:0000256" key="2">
    <source>
        <dbReference type="ARBA" id="ARBA00022448"/>
    </source>
</evidence>
<dbReference type="InterPro" id="IPR051455">
    <property type="entry name" value="Bact_solute-bind_prot3"/>
</dbReference>
<dbReference type="PANTHER" id="PTHR30085:SF6">
    <property type="entry name" value="ABC TRANSPORTER GLUTAMINE-BINDING PROTEIN GLNH"/>
    <property type="match status" value="1"/>
</dbReference>
<feature type="domain" description="Solute-binding protein family 3/N-terminal" evidence="6">
    <location>
        <begin position="52"/>
        <end position="277"/>
    </location>
</feature>